<protein>
    <submittedName>
        <fullName evidence="2">Uncharacterized protein</fullName>
    </submittedName>
</protein>
<dbReference type="EMBL" id="HBGU01008312">
    <property type="protein sequence ID" value="CAD9408522.1"/>
    <property type="molecule type" value="Transcribed_RNA"/>
</dbReference>
<accession>A0A7S2BW08</accession>
<dbReference type="AlphaFoldDB" id="A0A7S2BW08"/>
<sequence length="115" mass="12098">MLGFTLYSNVQSAPGDSVQGASLILCQVSLCLPEPDLNRRGLASPPELAMPPSNELEPVGVATAKVEAAVVQRAPLAMLCGPFVPHPIDARGGTMPCHPRDRGRDVNPMESLIKG</sequence>
<gene>
    <name evidence="2" type="ORF">CBRE1094_LOCUS4564</name>
</gene>
<feature type="compositionally biased region" description="Basic and acidic residues" evidence="1">
    <location>
        <begin position="98"/>
        <end position="107"/>
    </location>
</feature>
<reference evidence="2" key="1">
    <citation type="submission" date="2021-01" db="EMBL/GenBank/DDBJ databases">
        <authorList>
            <person name="Corre E."/>
            <person name="Pelletier E."/>
            <person name="Niang G."/>
            <person name="Scheremetjew M."/>
            <person name="Finn R."/>
            <person name="Kale V."/>
            <person name="Holt S."/>
            <person name="Cochrane G."/>
            <person name="Meng A."/>
            <person name="Brown T."/>
            <person name="Cohen L."/>
        </authorList>
    </citation>
    <scope>NUCLEOTIDE SEQUENCE</scope>
    <source>
        <strain evidence="2">UTEX LB 985</strain>
    </source>
</reference>
<feature type="region of interest" description="Disordered" evidence="1">
    <location>
        <begin position="90"/>
        <end position="115"/>
    </location>
</feature>
<evidence type="ECO:0000313" key="2">
    <source>
        <dbReference type="EMBL" id="CAD9408522.1"/>
    </source>
</evidence>
<proteinExistence type="predicted"/>
<evidence type="ECO:0000256" key="1">
    <source>
        <dbReference type="SAM" id="MobiDB-lite"/>
    </source>
</evidence>
<organism evidence="2">
    <name type="scientific">Haptolina brevifila</name>
    <dbReference type="NCBI Taxonomy" id="156173"/>
    <lineage>
        <taxon>Eukaryota</taxon>
        <taxon>Haptista</taxon>
        <taxon>Haptophyta</taxon>
        <taxon>Prymnesiophyceae</taxon>
        <taxon>Prymnesiales</taxon>
        <taxon>Prymnesiaceae</taxon>
        <taxon>Haptolina</taxon>
    </lineage>
</organism>
<name>A0A7S2BW08_9EUKA</name>